<dbReference type="GO" id="GO:0042130">
    <property type="term" value="P:negative regulation of T cell proliferation"/>
    <property type="evidence" value="ECO:0007669"/>
    <property type="project" value="TreeGrafter"/>
</dbReference>
<evidence type="ECO:0000256" key="15">
    <source>
        <dbReference type="ARBA" id="ARBA00062369"/>
    </source>
</evidence>
<proteinExistence type="predicted"/>
<dbReference type="InterPro" id="IPR003599">
    <property type="entry name" value="Ig_sub"/>
</dbReference>
<dbReference type="GO" id="GO:0071222">
    <property type="term" value="P:cellular response to lipopolysaccharide"/>
    <property type="evidence" value="ECO:0007669"/>
    <property type="project" value="TreeGrafter"/>
</dbReference>
<dbReference type="GO" id="GO:0046649">
    <property type="term" value="P:lymphocyte activation"/>
    <property type="evidence" value="ECO:0007669"/>
    <property type="project" value="UniProtKB-ARBA"/>
</dbReference>
<dbReference type="PANTHER" id="PTHR25466:SF2">
    <property type="entry name" value="T-LYMPHOCYTE ACTIVATION ANTIGEN CD86"/>
    <property type="match status" value="1"/>
</dbReference>
<evidence type="ECO:0000256" key="11">
    <source>
        <dbReference type="ARBA" id="ARBA00023170"/>
    </source>
</evidence>
<dbReference type="GO" id="GO:0007166">
    <property type="term" value="P:cell surface receptor signaling pathway"/>
    <property type="evidence" value="ECO:0007669"/>
    <property type="project" value="TreeGrafter"/>
</dbReference>
<gene>
    <name evidence="20" type="ORF">MG293_000677</name>
</gene>
<dbReference type="SMART" id="SM00409">
    <property type="entry name" value="IG"/>
    <property type="match status" value="1"/>
</dbReference>
<keyword evidence="11" id="KW-0675">Receptor</keyword>
<evidence type="ECO:0000256" key="14">
    <source>
        <dbReference type="ARBA" id="ARBA00060284"/>
    </source>
</evidence>
<evidence type="ECO:0000259" key="19">
    <source>
        <dbReference type="PROSITE" id="PS50835"/>
    </source>
</evidence>
<accession>A0AAD4UP50</accession>
<dbReference type="GO" id="GO:0042102">
    <property type="term" value="P:positive regulation of T cell proliferation"/>
    <property type="evidence" value="ECO:0007669"/>
    <property type="project" value="TreeGrafter"/>
</dbReference>
<evidence type="ECO:0000256" key="1">
    <source>
        <dbReference type="ARBA" id="ARBA00004251"/>
    </source>
</evidence>
<dbReference type="AlphaFoldDB" id="A0AAD4UP50"/>
<dbReference type="InterPro" id="IPR007110">
    <property type="entry name" value="Ig-like_dom"/>
</dbReference>
<dbReference type="InterPro" id="IPR013783">
    <property type="entry name" value="Ig-like_fold"/>
</dbReference>
<dbReference type="SMART" id="SM00406">
    <property type="entry name" value="IGv"/>
    <property type="match status" value="1"/>
</dbReference>
<dbReference type="GO" id="GO:0009897">
    <property type="term" value="C:external side of plasma membrane"/>
    <property type="evidence" value="ECO:0007669"/>
    <property type="project" value="TreeGrafter"/>
</dbReference>
<dbReference type="InterPro" id="IPR036179">
    <property type="entry name" value="Ig-like_dom_sf"/>
</dbReference>
<evidence type="ECO:0000256" key="2">
    <source>
        <dbReference type="ARBA" id="ARBA00022475"/>
    </source>
</evidence>
<evidence type="ECO:0000256" key="17">
    <source>
        <dbReference type="ARBA" id="ARBA00078929"/>
    </source>
</evidence>
<evidence type="ECO:0000256" key="16">
    <source>
        <dbReference type="ARBA" id="ARBA00074065"/>
    </source>
</evidence>
<keyword evidence="7" id="KW-1133">Transmembrane helix</keyword>
<comment type="caution">
    <text evidence="20">The sequence shown here is derived from an EMBL/GenBank/DDBJ whole genome shotgun (WGS) entry which is preliminary data.</text>
</comment>
<dbReference type="CDD" id="cd16087">
    <property type="entry name" value="IgV_CD86"/>
    <property type="match status" value="1"/>
</dbReference>
<evidence type="ECO:0000256" key="7">
    <source>
        <dbReference type="ARBA" id="ARBA00022989"/>
    </source>
</evidence>
<dbReference type="GO" id="GO:0031295">
    <property type="term" value="P:T cell costimulation"/>
    <property type="evidence" value="ECO:0007669"/>
    <property type="project" value="TreeGrafter"/>
</dbReference>
<keyword evidence="13" id="KW-0393">Immunoglobulin domain</keyword>
<keyword evidence="2" id="KW-1003">Cell membrane</keyword>
<keyword evidence="12" id="KW-0325">Glycoprotein</keyword>
<keyword evidence="6" id="KW-0391">Immunity</keyword>
<dbReference type="FunFam" id="2.60.40.10:FF:000582">
    <property type="entry name" value="T-lymphocyte activation antigen CD86"/>
    <property type="match status" value="1"/>
</dbReference>
<dbReference type="FunFam" id="2.60.40.10:FF:000765">
    <property type="entry name" value="CD86 isoform 1"/>
    <property type="match status" value="1"/>
</dbReference>
<evidence type="ECO:0000256" key="6">
    <source>
        <dbReference type="ARBA" id="ARBA00022859"/>
    </source>
</evidence>
<evidence type="ECO:0000313" key="21">
    <source>
        <dbReference type="Proteomes" id="UP001214576"/>
    </source>
</evidence>
<keyword evidence="5" id="KW-0832">Ubl conjugation</keyword>
<evidence type="ECO:0000256" key="5">
    <source>
        <dbReference type="ARBA" id="ARBA00022843"/>
    </source>
</evidence>
<dbReference type="EMBL" id="JAKZEL010000001">
    <property type="protein sequence ID" value="KAI4548347.1"/>
    <property type="molecule type" value="Genomic_DNA"/>
</dbReference>
<comment type="subunit">
    <text evidence="15">Homodimer. Interacts with MARCH8. Interacts (via cytoplasmic domain) with PHB1 and PHB2; the interactions increases after priming with CD40. Interacts with CD28.</text>
</comment>
<organism evidence="20 21">
    <name type="scientific">Ovis ammon polii</name>
    <dbReference type="NCBI Taxonomy" id="230172"/>
    <lineage>
        <taxon>Eukaryota</taxon>
        <taxon>Metazoa</taxon>
        <taxon>Chordata</taxon>
        <taxon>Craniata</taxon>
        <taxon>Vertebrata</taxon>
        <taxon>Euteleostomi</taxon>
        <taxon>Mammalia</taxon>
        <taxon>Eutheria</taxon>
        <taxon>Laurasiatheria</taxon>
        <taxon>Artiodactyla</taxon>
        <taxon>Ruminantia</taxon>
        <taxon>Pecora</taxon>
        <taxon>Bovidae</taxon>
        <taxon>Caprinae</taxon>
        <taxon>Ovis</taxon>
    </lineage>
</organism>
<keyword evidence="3" id="KW-0812">Transmembrane</keyword>
<evidence type="ECO:0000256" key="3">
    <source>
        <dbReference type="ARBA" id="ARBA00022692"/>
    </source>
</evidence>
<feature type="domain" description="Ig-like" evidence="19">
    <location>
        <begin position="20"/>
        <end position="150"/>
    </location>
</feature>
<evidence type="ECO:0000256" key="18">
    <source>
        <dbReference type="SAM" id="SignalP"/>
    </source>
</evidence>
<dbReference type="Gene3D" id="2.60.40.10">
    <property type="entry name" value="Immunoglobulins"/>
    <property type="match status" value="2"/>
</dbReference>
<evidence type="ECO:0000256" key="13">
    <source>
        <dbReference type="ARBA" id="ARBA00023319"/>
    </source>
</evidence>
<keyword evidence="8" id="KW-1064">Adaptive immunity</keyword>
<dbReference type="Proteomes" id="UP001214576">
    <property type="component" value="Unassembled WGS sequence"/>
</dbReference>
<dbReference type="PANTHER" id="PTHR25466">
    <property type="entry name" value="T-LYMPHOCYTE ACTIVATION ANTIGEN"/>
    <property type="match status" value="1"/>
</dbReference>
<evidence type="ECO:0000256" key="10">
    <source>
        <dbReference type="ARBA" id="ARBA00023157"/>
    </source>
</evidence>
<keyword evidence="21" id="KW-1185">Reference proteome</keyword>
<feature type="chain" id="PRO_5042200332" description="T-lymphocyte activation antigen CD86" evidence="18">
    <location>
        <begin position="23"/>
        <end position="393"/>
    </location>
</feature>
<dbReference type="InterPro" id="IPR051713">
    <property type="entry name" value="T-cell_Activation_Regulation"/>
</dbReference>
<evidence type="ECO:0000256" key="12">
    <source>
        <dbReference type="ARBA" id="ARBA00023180"/>
    </source>
</evidence>
<feature type="signal peptide" evidence="18">
    <location>
        <begin position="1"/>
        <end position="22"/>
    </location>
</feature>
<dbReference type="GO" id="GO:0002250">
    <property type="term" value="P:adaptive immune response"/>
    <property type="evidence" value="ECO:0007669"/>
    <property type="project" value="UniProtKB-KW"/>
</dbReference>
<reference evidence="20" key="1">
    <citation type="submission" date="2022-03" db="EMBL/GenBank/DDBJ databases">
        <title>Genomic analyses of argali, domestic sheep and their hybrids provide insights into chromosomal evolution, heterosis and genetic basis of agronomic traits.</title>
        <authorList>
            <person name="Li M."/>
        </authorList>
    </citation>
    <scope>NUCLEOTIDE SEQUENCE</scope>
    <source>
        <strain evidence="20">CAU-MHL-2022a</strain>
        <tissue evidence="20">Skin</tissue>
    </source>
</reference>
<keyword evidence="4 18" id="KW-0732">Signal</keyword>
<evidence type="ECO:0000313" key="20">
    <source>
        <dbReference type="EMBL" id="KAI4548347.1"/>
    </source>
</evidence>
<dbReference type="InterPro" id="IPR013106">
    <property type="entry name" value="Ig_V-set"/>
</dbReference>
<evidence type="ECO:0000256" key="9">
    <source>
        <dbReference type="ARBA" id="ARBA00023136"/>
    </source>
</evidence>
<sequence>MGLRNTLIVMALLLSVYTRPQAKKTFMKKKEASELRTVSTVPFSGAASLKSHAFFNETGELPCHFPNTQNLSLDELVIFWQDQNKLVLYELFKGQEKPNNVHPKYIGRTSFDQDSWTLRLHNVQIKDTGSYQCFIHHRRSQGLVSIHQMSSDLIVLANFSQPEIRLIANQTEKSNIINLTCSSTQGYPEPQKMYVRLNTKNSTSNYDAVMKKSQNNITELYNVSISVSFPIPPETNVTIFCVLQLEPTEIILSPPYNIEIIKVEGKESEQTEKSLVFSGQGTGSILVDCQLSVRAPSYTTLLQPSKGGASRRPITEFSRSRPIILQEYWSESPVPSPLLFFYPFFIPQVFIAEWALLKLCMIVVKAVSMGGKKNFETQYILEEKEFIEKKGLR</sequence>
<dbReference type="Pfam" id="PF07686">
    <property type="entry name" value="V-set"/>
    <property type="match status" value="1"/>
</dbReference>
<name>A0AAD4UP50_OVIAM</name>
<dbReference type="SUPFAM" id="SSF48726">
    <property type="entry name" value="Immunoglobulin"/>
    <property type="match status" value="1"/>
</dbReference>
<comment type="function">
    <text evidence="14">Receptor involved in the costimulatory signal essential for T-lymphocyte proliferation and interleukin-2 production, by binding CD28 or CTLA-4. May play a critical role in the early events of T-cell activation and costimulation of naive T-cells, such as deciding between immunity and anergy that is made by T-cells within 24 hours after activation. Also involved in the regulation of B cells function, plays a role in regulating the level of IgG(1) produced. Upon CD40 engagement, activates NF-kappa-B signaling pathway via phospholipase C and protein kinase C activation.</text>
</comment>
<evidence type="ECO:0000256" key="8">
    <source>
        <dbReference type="ARBA" id="ARBA00023130"/>
    </source>
</evidence>
<protein>
    <recommendedName>
        <fullName evidence="16">T-lymphocyte activation antigen CD86</fullName>
    </recommendedName>
    <alternativeName>
        <fullName evidence="17">Activation B7-2 antigen</fullName>
    </alternativeName>
</protein>
<comment type="subcellular location">
    <subcellularLocation>
        <location evidence="1">Cell membrane</location>
        <topology evidence="1">Single-pass type I membrane protein</topology>
    </subcellularLocation>
</comment>
<keyword evidence="9" id="KW-0472">Membrane</keyword>
<keyword evidence="10" id="KW-1015">Disulfide bond</keyword>
<dbReference type="InterPro" id="IPR037677">
    <property type="entry name" value="CD86_IgV"/>
</dbReference>
<dbReference type="PROSITE" id="PS50835">
    <property type="entry name" value="IG_LIKE"/>
    <property type="match status" value="1"/>
</dbReference>
<evidence type="ECO:0000256" key="4">
    <source>
        <dbReference type="ARBA" id="ARBA00022729"/>
    </source>
</evidence>